<dbReference type="Proteomes" id="UP000004067">
    <property type="component" value="Unassembled WGS sequence"/>
</dbReference>
<dbReference type="AlphaFoldDB" id="F5RNS3"/>
<gene>
    <name evidence="2" type="ORF">HMPREF9081_1894</name>
</gene>
<evidence type="ECO:0000256" key="1">
    <source>
        <dbReference type="SAM" id="MobiDB-lite"/>
    </source>
</evidence>
<reference evidence="2 3" key="1">
    <citation type="submission" date="2011-04" db="EMBL/GenBank/DDBJ databases">
        <authorList>
            <person name="Muzny D."/>
            <person name="Qin X."/>
            <person name="Deng J."/>
            <person name="Jiang H."/>
            <person name="Liu Y."/>
            <person name="Qu J."/>
            <person name="Song X.-Z."/>
            <person name="Zhang L."/>
            <person name="Thornton R."/>
            <person name="Coyle M."/>
            <person name="Francisco L."/>
            <person name="Jackson L."/>
            <person name="Javaid M."/>
            <person name="Korchina V."/>
            <person name="Kovar C."/>
            <person name="Mata R."/>
            <person name="Mathew T."/>
            <person name="Ngo R."/>
            <person name="Nguyen L."/>
            <person name="Nguyen N."/>
            <person name="Okwuonu G."/>
            <person name="Ongeri F."/>
            <person name="Pham C."/>
            <person name="Simmons D."/>
            <person name="Wilczek-Boney K."/>
            <person name="Hale W."/>
            <person name="Jakkamsetti A."/>
            <person name="Pham P."/>
            <person name="Ruth R."/>
            <person name="San Lucas F."/>
            <person name="Warren J."/>
            <person name="Zhang J."/>
            <person name="Zhao Z."/>
            <person name="Zhou C."/>
            <person name="Zhu D."/>
            <person name="Lee S."/>
            <person name="Bess C."/>
            <person name="Blankenburg K."/>
            <person name="Forbes L."/>
            <person name="Fu Q."/>
            <person name="Gubbala S."/>
            <person name="Hirani K."/>
            <person name="Jayaseelan J.C."/>
            <person name="Lara F."/>
            <person name="Munidasa M."/>
            <person name="Palculict T."/>
            <person name="Patil S."/>
            <person name="Pu L.-L."/>
            <person name="Saada N."/>
            <person name="Tang L."/>
            <person name="Weissenberger G."/>
            <person name="Zhu Y."/>
            <person name="Hemphill L."/>
            <person name="Shang Y."/>
            <person name="Youmans B."/>
            <person name="Ayvaz T."/>
            <person name="Ross M."/>
            <person name="Santibanez J."/>
            <person name="Aqrawi P."/>
            <person name="Gross S."/>
            <person name="Joshi V."/>
            <person name="Fowler G."/>
            <person name="Nazareth L."/>
            <person name="Reid J."/>
            <person name="Worley K."/>
            <person name="Petrosino J."/>
            <person name="Highlander S."/>
            <person name="Gibbs R."/>
        </authorList>
    </citation>
    <scope>NUCLEOTIDE SEQUENCE [LARGE SCALE GENOMIC DNA]</scope>
    <source>
        <strain evidence="2 3">DSM 2778</strain>
    </source>
</reference>
<keyword evidence="3" id="KW-1185">Reference proteome</keyword>
<name>F5RNS3_9FIRM</name>
<dbReference type="EMBL" id="AFHQ01000044">
    <property type="protein sequence ID" value="EGK58588.1"/>
    <property type="molecule type" value="Genomic_DNA"/>
</dbReference>
<dbReference type="eggNOG" id="ENOG5033791">
    <property type="taxonomic scope" value="Bacteria"/>
</dbReference>
<evidence type="ECO:0000313" key="2">
    <source>
        <dbReference type="EMBL" id="EGK58588.1"/>
    </source>
</evidence>
<comment type="caution">
    <text evidence="2">The sequence shown here is derived from an EMBL/GenBank/DDBJ whole genome shotgun (WGS) entry which is preliminary data.</text>
</comment>
<protein>
    <submittedName>
        <fullName evidence="2">Uncharacterized protein</fullName>
    </submittedName>
</protein>
<evidence type="ECO:0000313" key="3">
    <source>
        <dbReference type="Proteomes" id="UP000004067"/>
    </source>
</evidence>
<sequence>MFQSTRPVRGATTDTATSPSEFSFQSTRPVRGATPLYISIETVPPFQSTRPVRGATAAVLISIGGKLFQSTRPVRGATEDYHDFCGSQTVSIHAPRAGRDATRAELFFLTSRFNPRAPCGARPRDEDILRAIGMFQSTRPVRGATSLVSDLVLRRVFQSTRPVRGATPPLARVFCV</sequence>
<dbReference type="AntiFam" id="ANF00272">
    <property type="entry name" value="Translation of CRISPR region"/>
</dbReference>
<dbReference type="STRING" id="888060.HMPREF9081_1894"/>
<organism evidence="2 3">
    <name type="scientific">Centipeda periodontii DSM 2778</name>
    <dbReference type="NCBI Taxonomy" id="888060"/>
    <lineage>
        <taxon>Bacteria</taxon>
        <taxon>Bacillati</taxon>
        <taxon>Bacillota</taxon>
        <taxon>Negativicutes</taxon>
        <taxon>Selenomonadales</taxon>
        <taxon>Selenomonadaceae</taxon>
        <taxon>Centipeda</taxon>
    </lineage>
</organism>
<accession>F5RNS3</accession>
<proteinExistence type="predicted"/>
<feature type="region of interest" description="Disordered" evidence="1">
    <location>
        <begin position="1"/>
        <end position="27"/>
    </location>
</feature>
<dbReference type="HOGENOM" id="CLU_1522521_0_0_9"/>